<feature type="non-terminal residue" evidence="2">
    <location>
        <position position="56"/>
    </location>
</feature>
<evidence type="ECO:0000313" key="2">
    <source>
        <dbReference type="EMBL" id="SVB01691.1"/>
    </source>
</evidence>
<protein>
    <recommendedName>
        <fullName evidence="1">Molybdopterin dehydrogenase FAD-binding domain-containing protein</fullName>
    </recommendedName>
</protein>
<dbReference type="GO" id="GO:0016491">
    <property type="term" value="F:oxidoreductase activity"/>
    <property type="evidence" value="ECO:0007669"/>
    <property type="project" value="InterPro"/>
</dbReference>
<dbReference type="InterPro" id="IPR002346">
    <property type="entry name" value="Mopterin_DH_FAD-bd"/>
</dbReference>
<organism evidence="2">
    <name type="scientific">marine metagenome</name>
    <dbReference type="NCBI Taxonomy" id="408172"/>
    <lineage>
        <taxon>unclassified sequences</taxon>
        <taxon>metagenomes</taxon>
        <taxon>ecological metagenomes</taxon>
    </lineage>
</organism>
<evidence type="ECO:0000259" key="1">
    <source>
        <dbReference type="Pfam" id="PF00941"/>
    </source>
</evidence>
<dbReference type="GO" id="GO:0050660">
    <property type="term" value="F:flavin adenine dinucleotide binding"/>
    <property type="evidence" value="ECO:0007669"/>
    <property type="project" value="InterPro"/>
</dbReference>
<dbReference type="Gene3D" id="3.30.43.10">
    <property type="entry name" value="Uridine Diphospho-n-acetylenolpyruvylglucosamine Reductase, domain 2"/>
    <property type="match status" value="1"/>
</dbReference>
<name>A0A382AKA7_9ZZZZ</name>
<dbReference type="EMBL" id="UINC01025675">
    <property type="protein sequence ID" value="SVB01691.1"/>
    <property type="molecule type" value="Genomic_DNA"/>
</dbReference>
<feature type="domain" description="Molybdopterin dehydrogenase FAD-binding" evidence="1">
    <location>
        <begin position="5"/>
        <end position="54"/>
    </location>
</feature>
<dbReference type="Pfam" id="PF00941">
    <property type="entry name" value="FAD_binding_5"/>
    <property type="match status" value="1"/>
</dbReference>
<feature type="non-terminal residue" evidence="2">
    <location>
        <position position="1"/>
    </location>
</feature>
<proteinExistence type="predicted"/>
<dbReference type="AlphaFoldDB" id="A0A382AKA7"/>
<accession>A0A382AKA7</accession>
<gene>
    <name evidence="2" type="ORF">METZ01_LOCUS154545</name>
</gene>
<sequence length="56" mass="5994">VDFRRTDDIEEALASLAELGSDAQVLAGGTDVMIQLQRGELDPGTLVHIERVDSIG</sequence>
<dbReference type="SUPFAM" id="SSF56176">
    <property type="entry name" value="FAD-binding/transporter-associated domain-like"/>
    <property type="match status" value="1"/>
</dbReference>
<dbReference type="InterPro" id="IPR036318">
    <property type="entry name" value="FAD-bd_PCMH-like_sf"/>
</dbReference>
<dbReference type="InterPro" id="IPR016167">
    <property type="entry name" value="FAD-bd_PCMH_sub1"/>
</dbReference>
<reference evidence="2" key="1">
    <citation type="submission" date="2018-05" db="EMBL/GenBank/DDBJ databases">
        <authorList>
            <person name="Lanie J.A."/>
            <person name="Ng W.-L."/>
            <person name="Kazmierczak K.M."/>
            <person name="Andrzejewski T.M."/>
            <person name="Davidsen T.M."/>
            <person name="Wayne K.J."/>
            <person name="Tettelin H."/>
            <person name="Glass J.I."/>
            <person name="Rusch D."/>
            <person name="Podicherti R."/>
            <person name="Tsui H.-C.T."/>
            <person name="Winkler M.E."/>
        </authorList>
    </citation>
    <scope>NUCLEOTIDE SEQUENCE</scope>
</reference>